<keyword evidence="1" id="KW-0732">Signal</keyword>
<evidence type="ECO:0000256" key="1">
    <source>
        <dbReference type="SAM" id="SignalP"/>
    </source>
</evidence>
<evidence type="ECO:0000313" key="2">
    <source>
        <dbReference type="EMBL" id="MBU8874772.1"/>
    </source>
</evidence>
<dbReference type="RefSeq" id="WP_216960871.1">
    <property type="nucleotide sequence ID" value="NZ_JAHOPB010000001.1"/>
</dbReference>
<comment type="caution">
    <text evidence="2">The sequence shown here is derived from an EMBL/GenBank/DDBJ whole genome shotgun (WGS) entry which is preliminary data.</text>
</comment>
<protein>
    <recommendedName>
        <fullName evidence="4">PepSY domain-containing protein</fullName>
    </recommendedName>
</protein>
<organism evidence="2 3">
    <name type="scientific">Reyranella humidisoli</name>
    <dbReference type="NCBI Taxonomy" id="2849149"/>
    <lineage>
        <taxon>Bacteria</taxon>
        <taxon>Pseudomonadati</taxon>
        <taxon>Pseudomonadota</taxon>
        <taxon>Alphaproteobacteria</taxon>
        <taxon>Hyphomicrobiales</taxon>
        <taxon>Reyranellaceae</taxon>
        <taxon>Reyranella</taxon>
    </lineage>
</organism>
<evidence type="ECO:0008006" key="4">
    <source>
        <dbReference type="Google" id="ProtNLM"/>
    </source>
</evidence>
<gene>
    <name evidence="2" type="ORF">KQ910_13435</name>
</gene>
<reference evidence="2 3" key="1">
    <citation type="submission" date="2021-06" db="EMBL/GenBank/DDBJ databases">
        <authorList>
            <person name="Lee D.H."/>
        </authorList>
    </citation>
    <scope>NUCLEOTIDE SEQUENCE [LARGE SCALE GENOMIC DNA]</scope>
    <source>
        <strain evidence="2 3">MMS21-HV4-11</strain>
    </source>
</reference>
<keyword evidence="3" id="KW-1185">Reference proteome</keyword>
<feature type="chain" id="PRO_5045364502" description="PepSY domain-containing protein" evidence="1">
    <location>
        <begin position="23"/>
        <end position="92"/>
    </location>
</feature>
<name>A0ABS6ILY3_9HYPH</name>
<dbReference type="EMBL" id="JAHOPB010000001">
    <property type="protein sequence ID" value="MBU8874772.1"/>
    <property type="molecule type" value="Genomic_DNA"/>
</dbReference>
<accession>A0ABS6ILY3</accession>
<sequence>MRALSFSAALVVVTCLATPALAKDRAVTHQEKASLEAAVKSAGCTGGRMEFDDDRSPPHPSGKFEIDDAMCGNQKHDLVFDHDFKLISNEAD</sequence>
<dbReference type="Proteomes" id="UP000727907">
    <property type="component" value="Unassembled WGS sequence"/>
</dbReference>
<evidence type="ECO:0000313" key="3">
    <source>
        <dbReference type="Proteomes" id="UP000727907"/>
    </source>
</evidence>
<proteinExistence type="predicted"/>
<feature type="signal peptide" evidence="1">
    <location>
        <begin position="1"/>
        <end position="22"/>
    </location>
</feature>